<evidence type="ECO:0000313" key="4">
    <source>
        <dbReference type="Proteomes" id="UP000309561"/>
    </source>
</evidence>
<protein>
    <submittedName>
        <fullName evidence="3">Glycosyltransferase family 4 protein</fullName>
    </submittedName>
</protein>
<feature type="domain" description="Glycosyltransferase subfamily 4-like N-terminal" evidence="2">
    <location>
        <begin position="19"/>
        <end position="207"/>
    </location>
</feature>
<sequence length="406" mass="46663">MDKVNIWIFNHHALTPDMGGGTRHYDFAKELIKRGHKVTIVASGFHYSKYKEMKSYGDKEYLLENRDGIDFIWIKTPAYIGNGIGRVRNMLSYTFKVLKIIPKLNLSKPDIIIGSSVHLFAVLAAYKLSCRYKTPFVMEVRDLWPQTLIDMGISKWHPFILLLGWIERYLYKKADKIISNLPYAYDHIGQFVEKEKCIWISNGVDLSNIKYTPKKRNDKFIISYTGAIGVANNLQIFLDAAKKLQDKKDIYFRIVGDGVQKEKLKNFVKENSLQNVSIENSVSKSEVSKILENSDVLFLSLVNAPLYRFGISLNKLFDYMASGRVIIFAGNSKNNPIKEANAGYSIVTDDVKQLEKTILEIYDLTNEERVSIGKKIRSYCEENYSIEILTDTLEKVLKEEVKKFNA</sequence>
<proteinExistence type="predicted"/>
<dbReference type="Gene3D" id="3.40.50.2000">
    <property type="entry name" value="Glycogen Phosphorylase B"/>
    <property type="match status" value="2"/>
</dbReference>
<dbReference type="InterPro" id="IPR028098">
    <property type="entry name" value="Glyco_trans_4-like_N"/>
</dbReference>
<dbReference type="CDD" id="cd03794">
    <property type="entry name" value="GT4_WbuB-like"/>
    <property type="match status" value="1"/>
</dbReference>
<keyword evidence="3" id="KW-0808">Transferase</keyword>
<keyword evidence="4" id="KW-1185">Reference proteome</keyword>
<dbReference type="Proteomes" id="UP000309561">
    <property type="component" value="Unassembled WGS sequence"/>
</dbReference>
<evidence type="ECO:0000259" key="2">
    <source>
        <dbReference type="Pfam" id="PF13439"/>
    </source>
</evidence>
<dbReference type="AlphaFoldDB" id="A0A4V5TM04"/>
<comment type="caution">
    <text evidence="3">The sequence shown here is derived from an EMBL/GenBank/DDBJ whole genome shotgun (WGS) entry which is preliminary data.</text>
</comment>
<evidence type="ECO:0000313" key="3">
    <source>
        <dbReference type="EMBL" id="TKI69893.1"/>
    </source>
</evidence>
<dbReference type="PANTHER" id="PTHR12526:SF622">
    <property type="entry name" value="GLYCOSYLTRANSFERASE (GROUP I)"/>
    <property type="match status" value="1"/>
</dbReference>
<dbReference type="GO" id="GO:0016757">
    <property type="term" value="F:glycosyltransferase activity"/>
    <property type="evidence" value="ECO:0007669"/>
    <property type="project" value="UniProtKB-ARBA"/>
</dbReference>
<reference evidence="3 4" key="1">
    <citation type="submission" date="2019-04" db="EMBL/GenBank/DDBJ databases">
        <title>Sulfurimonas crateris sp. nov. a facultative anaerobic sulfur-oxidizing chemolithautotrophic bacterium isolated from a terrestrial mud vulcano.</title>
        <authorList>
            <person name="Ratnikova N.M."/>
            <person name="Slobodkin A.I."/>
            <person name="Merkel A.Y."/>
            <person name="Novikov A."/>
            <person name="Bonch-Osmolovskaya E.A."/>
            <person name="Slobodkina G.B."/>
        </authorList>
    </citation>
    <scope>NUCLEOTIDE SEQUENCE [LARGE SCALE GENOMIC DNA]</scope>
    <source>
        <strain evidence="3 4">SN118</strain>
    </source>
</reference>
<dbReference type="Pfam" id="PF00534">
    <property type="entry name" value="Glycos_transf_1"/>
    <property type="match status" value="1"/>
</dbReference>
<name>A0A4V5TM04_9BACT</name>
<evidence type="ECO:0000259" key="1">
    <source>
        <dbReference type="Pfam" id="PF00534"/>
    </source>
</evidence>
<dbReference type="InterPro" id="IPR001296">
    <property type="entry name" value="Glyco_trans_1"/>
</dbReference>
<dbReference type="SUPFAM" id="SSF53756">
    <property type="entry name" value="UDP-Glycosyltransferase/glycogen phosphorylase"/>
    <property type="match status" value="1"/>
</dbReference>
<dbReference type="Pfam" id="PF13439">
    <property type="entry name" value="Glyco_transf_4"/>
    <property type="match status" value="1"/>
</dbReference>
<dbReference type="OrthoDB" id="9802525at2"/>
<accession>A0A4V5TM04</accession>
<gene>
    <name evidence="3" type="ORF">FCU45_04595</name>
</gene>
<organism evidence="3 4">
    <name type="scientific">Sulfurimonas crateris</name>
    <dbReference type="NCBI Taxonomy" id="2574727"/>
    <lineage>
        <taxon>Bacteria</taxon>
        <taxon>Pseudomonadati</taxon>
        <taxon>Campylobacterota</taxon>
        <taxon>Epsilonproteobacteria</taxon>
        <taxon>Campylobacterales</taxon>
        <taxon>Sulfurimonadaceae</taxon>
        <taxon>Sulfurimonas</taxon>
    </lineage>
</organism>
<dbReference type="PANTHER" id="PTHR12526">
    <property type="entry name" value="GLYCOSYLTRANSFERASE"/>
    <property type="match status" value="1"/>
</dbReference>
<feature type="domain" description="Glycosyl transferase family 1" evidence="1">
    <location>
        <begin position="214"/>
        <end position="377"/>
    </location>
</feature>
<dbReference type="EMBL" id="SZPX01000003">
    <property type="protein sequence ID" value="TKI69893.1"/>
    <property type="molecule type" value="Genomic_DNA"/>
</dbReference>